<comment type="similarity">
    <text evidence="2">Belongs to the RLP family.</text>
</comment>
<feature type="transmembrane region" description="Helical" evidence="11">
    <location>
        <begin position="801"/>
        <end position="824"/>
    </location>
</feature>
<gene>
    <name evidence="14" type="ORF">LSAT_V11C200099790</name>
</gene>
<reference evidence="14 15" key="1">
    <citation type="journal article" date="2017" name="Nat. Commun.">
        <title>Genome assembly with in vitro proximity ligation data and whole-genome triplication in lettuce.</title>
        <authorList>
            <person name="Reyes-Chin-Wo S."/>
            <person name="Wang Z."/>
            <person name="Yang X."/>
            <person name="Kozik A."/>
            <person name="Arikit S."/>
            <person name="Song C."/>
            <person name="Xia L."/>
            <person name="Froenicke L."/>
            <person name="Lavelle D.O."/>
            <person name="Truco M.J."/>
            <person name="Xia R."/>
            <person name="Zhu S."/>
            <person name="Xu C."/>
            <person name="Xu H."/>
            <person name="Xu X."/>
            <person name="Cox K."/>
            <person name="Korf I."/>
            <person name="Meyers B.C."/>
            <person name="Michelmore R.W."/>
        </authorList>
    </citation>
    <scope>NUCLEOTIDE SEQUENCE [LARGE SCALE GENOMIC DNA]</scope>
    <source>
        <strain evidence="15">cv. Salinas</strain>
        <tissue evidence="14">Seedlings</tissue>
    </source>
</reference>
<dbReference type="FunFam" id="3.80.10.10:FF:000095">
    <property type="entry name" value="LRR receptor-like serine/threonine-protein kinase GSO1"/>
    <property type="match status" value="1"/>
</dbReference>
<dbReference type="PROSITE" id="PS51450">
    <property type="entry name" value="LRR"/>
    <property type="match status" value="1"/>
</dbReference>
<evidence type="ECO:0000256" key="1">
    <source>
        <dbReference type="ARBA" id="ARBA00004251"/>
    </source>
</evidence>
<dbReference type="SUPFAM" id="SSF52058">
    <property type="entry name" value="L domain-like"/>
    <property type="match status" value="1"/>
</dbReference>
<dbReference type="SUPFAM" id="SSF52047">
    <property type="entry name" value="RNI-like"/>
    <property type="match status" value="1"/>
</dbReference>
<protein>
    <recommendedName>
        <fullName evidence="13">Leucine-rich repeat-containing N-terminal plant-type domain-containing protein</fullName>
    </recommendedName>
</protein>
<dbReference type="InterPro" id="IPR046956">
    <property type="entry name" value="RLP23-like"/>
</dbReference>
<feature type="chain" id="PRO_5040215628" description="Leucine-rich repeat-containing N-terminal plant-type domain-containing protein" evidence="12">
    <location>
        <begin position="27"/>
        <end position="843"/>
    </location>
</feature>
<dbReference type="InterPro" id="IPR001611">
    <property type="entry name" value="Leu-rich_rpt"/>
</dbReference>
<comment type="subcellular location">
    <subcellularLocation>
        <location evidence="1">Cell membrane</location>
        <topology evidence="1">Single-pass type I membrane protein</topology>
    </subcellularLocation>
</comment>
<organism evidence="14 15">
    <name type="scientific">Lactuca sativa</name>
    <name type="common">Garden lettuce</name>
    <dbReference type="NCBI Taxonomy" id="4236"/>
    <lineage>
        <taxon>Eukaryota</taxon>
        <taxon>Viridiplantae</taxon>
        <taxon>Streptophyta</taxon>
        <taxon>Embryophyta</taxon>
        <taxon>Tracheophyta</taxon>
        <taxon>Spermatophyta</taxon>
        <taxon>Magnoliopsida</taxon>
        <taxon>eudicotyledons</taxon>
        <taxon>Gunneridae</taxon>
        <taxon>Pentapetalae</taxon>
        <taxon>asterids</taxon>
        <taxon>campanulids</taxon>
        <taxon>Asterales</taxon>
        <taxon>Asteraceae</taxon>
        <taxon>Cichorioideae</taxon>
        <taxon>Cichorieae</taxon>
        <taxon>Lactucinae</taxon>
        <taxon>Lactuca</taxon>
    </lineage>
</organism>
<keyword evidence="5 11" id="KW-0812">Transmembrane</keyword>
<evidence type="ECO:0000256" key="11">
    <source>
        <dbReference type="SAM" id="Phobius"/>
    </source>
</evidence>
<dbReference type="Pfam" id="PF00560">
    <property type="entry name" value="LRR_1"/>
    <property type="match status" value="7"/>
</dbReference>
<feature type="domain" description="Leucine-rich repeat-containing N-terminal plant-type" evidence="13">
    <location>
        <begin position="30"/>
        <end position="69"/>
    </location>
</feature>
<dbReference type="GO" id="GO:0051707">
    <property type="term" value="P:response to other organism"/>
    <property type="evidence" value="ECO:0007669"/>
    <property type="project" value="UniProtKB-ARBA"/>
</dbReference>
<accession>A0A9R1XRU7</accession>
<proteinExistence type="inferred from homology"/>
<dbReference type="GO" id="GO:0099402">
    <property type="term" value="P:plant organ development"/>
    <property type="evidence" value="ECO:0007669"/>
    <property type="project" value="UniProtKB-ARBA"/>
</dbReference>
<keyword evidence="15" id="KW-1185">Reference proteome</keyword>
<keyword evidence="10" id="KW-0325">Glycoprotein</keyword>
<dbReference type="Gene3D" id="3.80.10.10">
    <property type="entry name" value="Ribonuclease Inhibitor"/>
    <property type="match status" value="4"/>
</dbReference>
<comment type="caution">
    <text evidence="14">The sequence shown here is derived from an EMBL/GenBank/DDBJ whole genome shotgun (WGS) entry which is preliminary data.</text>
</comment>
<feature type="signal peptide" evidence="12">
    <location>
        <begin position="1"/>
        <end position="26"/>
    </location>
</feature>
<dbReference type="FunFam" id="3.80.10.10:FF:000041">
    <property type="entry name" value="LRR receptor-like serine/threonine-protein kinase ERECTA"/>
    <property type="match status" value="1"/>
</dbReference>
<dbReference type="PRINTS" id="PR00019">
    <property type="entry name" value="LEURICHRPT"/>
</dbReference>
<dbReference type="GO" id="GO:0005886">
    <property type="term" value="C:plasma membrane"/>
    <property type="evidence" value="ECO:0007669"/>
    <property type="project" value="UniProtKB-SubCell"/>
</dbReference>
<dbReference type="Pfam" id="PF13855">
    <property type="entry name" value="LRR_8"/>
    <property type="match status" value="1"/>
</dbReference>
<keyword evidence="7" id="KW-0677">Repeat</keyword>
<evidence type="ECO:0000256" key="9">
    <source>
        <dbReference type="ARBA" id="ARBA00023136"/>
    </source>
</evidence>
<evidence type="ECO:0000256" key="6">
    <source>
        <dbReference type="ARBA" id="ARBA00022729"/>
    </source>
</evidence>
<dbReference type="EMBL" id="NBSK02000002">
    <property type="protein sequence ID" value="KAJ0223134.1"/>
    <property type="molecule type" value="Genomic_DNA"/>
</dbReference>
<dbReference type="PANTHER" id="PTHR48063:SF76">
    <property type="entry name" value="NON-SPECIFIC SERINE_THREONINE PROTEIN KINASE"/>
    <property type="match status" value="1"/>
</dbReference>
<evidence type="ECO:0000313" key="14">
    <source>
        <dbReference type="EMBL" id="KAJ0223134.1"/>
    </source>
</evidence>
<name>A0A9R1XRU7_LACSA</name>
<evidence type="ECO:0000256" key="5">
    <source>
        <dbReference type="ARBA" id="ARBA00022692"/>
    </source>
</evidence>
<dbReference type="InterPro" id="IPR003591">
    <property type="entry name" value="Leu-rich_rpt_typical-subtyp"/>
</dbReference>
<dbReference type="Proteomes" id="UP000235145">
    <property type="component" value="Unassembled WGS sequence"/>
</dbReference>
<dbReference type="Pfam" id="PF08263">
    <property type="entry name" value="LRRNT_2"/>
    <property type="match status" value="1"/>
</dbReference>
<dbReference type="GO" id="GO:0006952">
    <property type="term" value="P:defense response"/>
    <property type="evidence" value="ECO:0007669"/>
    <property type="project" value="UniProtKB-ARBA"/>
</dbReference>
<evidence type="ECO:0000256" key="8">
    <source>
        <dbReference type="ARBA" id="ARBA00022989"/>
    </source>
</evidence>
<dbReference type="SMART" id="SM00369">
    <property type="entry name" value="LRR_TYP"/>
    <property type="match status" value="8"/>
</dbReference>
<keyword evidence="8 11" id="KW-1133">Transmembrane helix</keyword>
<dbReference type="AlphaFoldDB" id="A0A9R1XRU7"/>
<evidence type="ECO:0000313" key="15">
    <source>
        <dbReference type="Proteomes" id="UP000235145"/>
    </source>
</evidence>
<sequence length="843" mass="93324">MEKILRVGRWFFLCLFTFATTHLCCSGCFDHERRALLRFKHSLASDPSGLLSSWNGNNKCCEWHGVGCDNATGHVTRLHLRNDHYDSIPGLEGNKLDSSLAELTQLSYMDLSMNYFRGSPIPEFIGSMTQLKILDLSLAGFSGVVPHGIGNLSRLHVLDLRGMELVVDDFTWFSSLLSLEYLDLSGSSVGDKALLYMIPSLRSLSLSGCGLSNSHFRRTHLHPNFTLSTIHTLDLRGNSLQGDSRLFLQNLTSLQVLDLSTNQLNSSIPFMSNIVRLHLSENKFPHIQEVWRLWPSSNVSGCTQFALETLFLSDNKFGVEIPKSLEKLTALTELGLDKNKLSGNIPEALGNITRNLSRLQSLDLSSNILKGPLPHTIGQLSQLEALNVSHNNLSGVVTEAHFTNTSLLKQLDATSNHRLSFKFSPDWKPHFQLAAILLGSCTIQSEFPQWIRTQRSLYTLDLSNASIFGPLPGWLRELPINNSIDLSHNYLEGPLTNLPLSRISDFPRVLLMNNLFNGSIPDSLCSITDLVILNLSKNKLSGSIPECIGNLRELVVMILSSNRLSGVIPSSLGNLCSSLIWLQLNNNSFYGQLPNTLANCTLLHVLDLGENQFSGKIPKWIDEKFKMLRVLRLHKNSFTGQIPVELCESSNLQIMDVGDNNLTGTIPPCFMKFSQMRGGDPNFDSLAGFEHSLNQGHIPDRIGDMHSLESLDLSGNNLSGMIPQSMSALTFLSHLNLSHNNLSGRIPTGSQLQTLNDPSIYTGGDNQLCGGPLAIRCNSDQVLQLGRNAEEDEDDDSVEKMWIYGVTSGFITGFMGILGILALMSRWRRALFNFVGGCIGKEL</sequence>
<dbReference type="InterPro" id="IPR013210">
    <property type="entry name" value="LRR_N_plant-typ"/>
</dbReference>
<dbReference type="InterPro" id="IPR032675">
    <property type="entry name" value="LRR_dom_sf"/>
</dbReference>
<keyword evidence="6 12" id="KW-0732">Signal</keyword>
<keyword evidence="9 11" id="KW-0472">Membrane</keyword>
<evidence type="ECO:0000256" key="12">
    <source>
        <dbReference type="SAM" id="SignalP"/>
    </source>
</evidence>
<dbReference type="PANTHER" id="PTHR48063">
    <property type="entry name" value="LRR RECEPTOR-LIKE KINASE"/>
    <property type="match status" value="1"/>
</dbReference>
<dbReference type="FunFam" id="3.80.10.10:FF:000400">
    <property type="entry name" value="Nuclear pore complex protein NUP107"/>
    <property type="match status" value="1"/>
</dbReference>
<evidence type="ECO:0000256" key="2">
    <source>
        <dbReference type="ARBA" id="ARBA00009592"/>
    </source>
</evidence>
<evidence type="ECO:0000256" key="7">
    <source>
        <dbReference type="ARBA" id="ARBA00022737"/>
    </source>
</evidence>
<evidence type="ECO:0000256" key="3">
    <source>
        <dbReference type="ARBA" id="ARBA00022475"/>
    </source>
</evidence>
<keyword evidence="4" id="KW-0433">Leucine-rich repeat</keyword>
<evidence type="ECO:0000256" key="10">
    <source>
        <dbReference type="ARBA" id="ARBA00023180"/>
    </source>
</evidence>
<keyword evidence="3" id="KW-1003">Cell membrane</keyword>
<evidence type="ECO:0000256" key="4">
    <source>
        <dbReference type="ARBA" id="ARBA00022614"/>
    </source>
</evidence>
<evidence type="ECO:0000259" key="13">
    <source>
        <dbReference type="Pfam" id="PF08263"/>
    </source>
</evidence>
<dbReference type="GO" id="GO:0009653">
    <property type="term" value="P:anatomical structure morphogenesis"/>
    <property type="evidence" value="ECO:0007669"/>
    <property type="project" value="UniProtKB-ARBA"/>
</dbReference>